<comment type="caution">
    <text evidence="12">The sequence shown here is derived from an EMBL/GenBank/DDBJ whole genome shotgun (WGS) entry which is preliminary data.</text>
</comment>
<evidence type="ECO:0000256" key="1">
    <source>
        <dbReference type="ARBA" id="ARBA00002269"/>
    </source>
</evidence>
<keyword evidence="13" id="KW-1185">Reference proteome</keyword>
<evidence type="ECO:0000313" key="13">
    <source>
        <dbReference type="Proteomes" id="UP001626550"/>
    </source>
</evidence>
<protein>
    <recommendedName>
        <fullName evidence="3 8">60S ribosomal export protein NMD3</fullName>
    </recommendedName>
</protein>
<feature type="domain" description="Nmd3 N-terminal" evidence="9">
    <location>
        <begin position="1"/>
        <end position="216"/>
    </location>
</feature>
<evidence type="ECO:0000256" key="3">
    <source>
        <dbReference type="ARBA" id="ARBA00017035"/>
    </source>
</evidence>
<evidence type="ECO:0000256" key="2">
    <source>
        <dbReference type="ARBA" id="ARBA00009794"/>
    </source>
</evidence>
<evidence type="ECO:0000259" key="9">
    <source>
        <dbReference type="Pfam" id="PF04981"/>
    </source>
</evidence>
<dbReference type="PANTHER" id="PTHR12746:SF2">
    <property type="entry name" value="60S RIBOSOMAL EXPORT PROTEIN NMD3"/>
    <property type="match status" value="1"/>
</dbReference>
<dbReference type="InterPro" id="IPR048899">
    <property type="entry name" value="NMD_SH3"/>
</dbReference>
<comment type="subcellular location">
    <subcellularLocation>
        <location evidence="8">Cytoplasm</location>
    </subcellularLocation>
    <subcellularLocation>
        <location evidence="8">Nucleus</location>
    </subcellularLocation>
</comment>
<feature type="domain" description="60S ribosomal export protein NMD3 OB-fold" evidence="10">
    <location>
        <begin position="352"/>
        <end position="416"/>
    </location>
</feature>
<evidence type="ECO:0000256" key="5">
    <source>
        <dbReference type="ARBA" id="ARBA00022490"/>
    </source>
</evidence>
<gene>
    <name evidence="12" type="primary">NMD3</name>
    <name evidence="12" type="ORF">Ciccas_000748</name>
</gene>
<organism evidence="12 13">
    <name type="scientific">Cichlidogyrus casuarinus</name>
    <dbReference type="NCBI Taxonomy" id="1844966"/>
    <lineage>
        <taxon>Eukaryota</taxon>
        <taxon>Metazoa</taxon>
        <taxon>Spiralia</taxon>
        <taxon>Lophotrochozoa</taxon>
        <taxon>Platyhelminthes</taxon>
        <taxon>Monogenea</taxon>
        <taxon>Monopisthocotylea</taxon>
        <taxon>Dactylogyridea</taxon>
        <taxon>Ancyrocephalidae</taxon>
        <taxon>Cichlidogyrus</taxon>
    </lineage>
</organism>
<comment type="function">
    <text evidence="1 8">Acts as an adapter for the XPO1/CRM1-mediated export of the 60S ribosomal subunit.</text>
</comment>
<dbReference type="EMBL" id="JBJKFK010000043">
    <property type="protein sequence ID" value="KAL3320582.1"/>
    <property type="molecule type" value="Genomic_DNA"/>
</dbReference>
<dbReference type="PANTHER" id="PTHR12746">
    <property type="entry name" value="NONSENSE-MEDIATED MRNA DECAY PROTEIN 3"/>
    <property type="match status" value="1"/>
</dbReference>
<evidence type="ECO:0000256" key="6">
    <source>
        <dbReference type="ARBA" id="ARBA00022927"/>
    </source>
</evidence>
<evidence type="ECO:0000259" key="10">
    <source>
        <dbReference type="Pfam" id="PF21192"/>
    </source>
</evidence>
<dbReference type="GO" id="GO:0015031">
    <property type="term" value="P:protein transport"/>
    <property type="evidence" value="ECO:0007669"/>
    <property type="project" value="UniProtKB-KW"/>
</dbReference>
<sequence length="509" mass="58572">MCLPCLSSNVDITEGISKQNTITYCSKCDRYLNGPGKWMPAQLESKELLSLCLKKVRGLSRSLKLKDAQFLYTEPHSRKLLIQVKVRGELQSGAAVEQNVLLEFQIHTQQCTDCHRVAAKDYWNAVVQVRQRTDHKKTLLYLEQILLKSHAHQNCNNIKQLHGGIDFFFANQAHAIAFVDYIGKHIPCRYQVAQQLKSHDIHSNTYNYKWTYAVEVPPICKDDLVCLPPQLAQKLGNLSQILLVYRITNKIHLIDPKTCTLAQVDVTTYYKQPFYAIANPKNFTSFYVMDVERDYRGEQPVFDDRASMMSYTSTMYGAGHGPISHKHSLVGLWLTKEQDLGRDTAIETAEMEVEVNFQKEDGEEDGGMVFVQSHLGYIVREGNFVEAFDFRNANINNAEFEKMKSSKIPDLLVIRKLRKKKTEDFVKPSQDQVQQALTQSRAWQLQRLCDKEDREDDSDEDAKCALEDFMADLENDQDMSRCFMVKQGDQLVNLHDLMEKVDLNDEEMN</sequence>
<dbReference type="Proteomes" id="UP001626550">
    <property type="component" value="Unassembled WGS sequence"/>
</dbReference>
<keyword evidence="6 8" id="KW-0653">Protein transport</keyword>
<proteinExistence type="inferred from homology"/>
<feature type="domain" description="60S ribosomal export protein NMD3 SH3" evidence="11">
    <location>
        <begin position="219"/>
        <end position="264"/>
    </location>
</feature>
<reference evidence="12 13" key="1">
    <citation type="submission" date="2024-11" db="EMBL/GenBank/DDBJ databases">
        <title>Adaptive evolution of stress response genes in parasites aligns with host niche diversity.</title>
        <authorList>
            <person name="Hahn C."/>
            <person name="Resl P."/>
        </authorList>
    </citation>
    <scope>NUCLEOTIDE SEQUENCE [LARGE SCALE GENOMIC DNA]</scope>
    <source>
        <strain evidence="12">EGGRZ-B1_66</strain>
        <tissue evidence="12">Body</tissue>
    </source>
</reference>
<accession>A0ABD2QM31</accession>
<dbReference type="Pfam" id="PF21192">
    <property type="entry name" value="OB_NMD3"/>
    <property type="match status" value="1"/>
</dbReference>
<evidence type="ECO:0000259" key="11">
    <source>
        <dbReference type="Pfam" id="PF21193"/>
    </source>
</evidence>
<dbReference type="Pfam" id="PF04981">
    <property type="entry name" value="NMD3"/>
    <property type="match status" value="1"/>
</dbReference>
<dbReference type="InterPro" id="IPR048898">
    <property type="entry name" value="OB_NMD3"/>
</dbReference>
<dbReference type="AlphaFoldDB" id="A0ABD2QM31"/>
<name>A0ABD2QM31_9PLAT</name>
<comment type="similarity">
    <text evidence="2 8">Belongs to the NMD3 family.</text>
</comment>
<evidence type="ECO:0000256" key="7">
    <source>
        <dbReference type="ARBA" id="ARBA00023242"/>
    </source>
</evidence>
<dbReference type="InterPro" id="IPR007064">
    <property type="entry name" value="Nmd3_N"/>
</dbReference>
<keyword evidence="5 8" id="KW-0963">Cytoplasm</keyword>
<evidence type="ECO:0000256" key="4">
    <source>
        <dbReference type="ARBA" id="ARBA00022448"/>
    </source>
</evidence>
<evidence type="ECO:0000256" key="8">
    <source>
        <dbReference type="RuleBase" id="RU364108"/>
    </source>
</evidence>
<evidence type="ECO:0000313" key="12">
    <source>
        <dbReference type="EMBL" id="KAL3320582.1"/>
    </source>
</evidence>
<keyword evidence="4 8" id="KW-0813">Transport</keyword>
<dbReference type="GO" id="GO:0005634">
    <property type="term" value="C:nucleus"/>
    <property type="evidence" value="ECO:0007669"/>
    <property type="project" value="UniProtKB-SubCell"/>
</dbReference>
<dbReference type="InterPro" id="IPR039768">
    <property type="entry name" value="Nmd3"/>
</dbReference>
<dbReference type="GO" id="GO:0005737">
    <property type="term" value="C:cytoplasm"/>
    <property type="evidence" value="ECO:0007669"/>
    <property type="project" value="UniProtKB-SubCell"/>
</dbReference>
<keyword evidence="7 8" id="KW-0539">Nucleus</keyword>
<dbReference type="Pfam" id="PF21193">
    <property type="entry name" value="NMD_SH3"/>
    <property type="match status" value="1"/>
</dbReference>